<protein>
    <submittedName>
        <fullName evidence="2">PIN domain protein</fullName>
    </submittedName>
</protein>
<reference evidence="2 3" key="1">
    <citation type="submission" date="2016-02" db="EMBL/GenBank/DDBJ databases">
        <title>Genome sequence of Clostridium tepidiprofundi DSM 19306.</title>
        <authorList>
            <person name="Poehlein A."/>
            <person name="Daniel R."/>
        </authorList>
    </citation>
    <scope>NUCLEOTIDE SEQUENCE [LARGE SCALE GENOMIC DNA]</scope>
    <source>
        <strain evidence="2 3">DSM 19306</strain>
    </source>
</reference>
<dbReference type="Gene3D" id="3.40.50.1010">
    <property type="entry name" value="5'-nuclease"/>
    <property type="match status" value="1"/>
</dbReference>
<evidence type="ECO:0000313" key="2">
    <source>
        <dbReference type="EMBL" id="KYH34630.1"/>
    </source>
</evidence>
<dbReference type="PATRIC" id="fig|1121338.3.peg.1499"/>
<dbReference type="OrthoDB" id="1903179at2"/>
<gene>
    <name evidence="2" type="ORF">CLTEP_14580</name>
</gene>
<dbReference type="Pfam" id="PF01850">
    <property type="entry name" value="PIN"/>
    <property type="match status" value="1"/>
</dbReference>
<dbReference type="EMBL" id="LTBA01000013">
    <property type="protein sequence ID" value="KYH34630.1"/>
    <property type="molecule type" value="Genomic_DNA"/>
</dbReference>
<organism evidence="2 3">
    <name type="scientific">Clostridium tepidiprofundi DSM 19306</name>
    <dbReference type="NCBI Taxonomy" id="1121338"/>
    <lineage>
        <taxon>Bacteria</taxon>
        <taxon>Bacillati</taxon>
        <taxon>Bacillota</taxon>
        <taxon>Clostridia</taxon>
        <taxon>Eubacteriales</taxon>
        <taxon>Clostridiaceae</taxon>
        <taxon>Clostridium</taxon>
    </lineage>
</organism>
<comment type="caution">
    <text evidence="2">The sequence shown here is derived from an EMBL/GenBank/DDBJ whole genome shotgun (WGS) entry which is preliminary data.</text>
</comment>
<dbReference type="InterPro" id="IPR002716">
    <property type="entry name" value="PIN_dom"/>
</dbReference>
<dbReference type="InterPro" id="IPR029060">
    <property type="entry name" value="PIN-like_dom_sf"/>
</dbReference>
<accession>A0A151B4B2</accession>
<evidence type="ECO:0000313" key="3">
    <source>
        <dbReference type="Proteomes" id="UP000075531"/>
    </source>
</evidence>
<dbReference type="RefSeq" id="WP_084364740.1">
    <property type="nucleotide sequence ID" value="NZ_LTBA01000013.1"/>
</dbReference>
<feature type="domain" description="PIN" evidence="1">
    <location>
        <begin position="119"/>
        <end position="185"/>
    </location>
</feature>
<evidence type="ECO:0000259" key="1">
    <source>
        <dbReference type="Pfam" id="PF01850"/>
    </source>
</evidence>
<keyword evidence="3" id="KW-1185">Reference proteome</keyword>
<dbReference type="Proteomes" id="UP000075531">
    <property type="component" value="Unassembled WGS sequence"/>
</dbReference>
<name>A0A151B4B2_9CLOT</name>
<dbReference type="SUPFAM" id="SSF88723">
    <property type="entry name" value="PIN domain-like"/>
    <property type="match status" value="1"/>
</dbReference>
<sequence>MLTLLYNKDPKNKECILTLKVLMNSGCNLYINDIISAEVLNNITKKLFINDIKYSALKTEPLNSKSNINLIISCFNKHDRKIIKERKLEKYNRIPFNKYFYNISKSDWKKDLLKIYYVKAVELHSLLVNSLNLKYLSIDRKTVDLAKQYMKEYMMSVNDSYHIACAEYNNINYFITLDSDFKALKKSKVIILKI</sequence>
<dbReference type="AlphaFoldDB" id="A0A151B4B2"/>
<proteinExistence type="predicted"/>